<dbReference type="GO" id="GO:0006313">
    <property type="term" value="P:DNA transposition"/>
    <property type="evidence" value="ECO:0007669"/>
    <property type="project" value="InterPro"/>
</dbReference>
<dbReference type="AlphaFoldDB" id="A0A1V4AWA1"/>
<feature type="domain" description="Transposase IS4-like" evidence="1">
    <location>
        <begin position="11"/>
        <end position="82"/>
    </location>
</feature>
<comment type="caution">
    <text evidence="2">The sequence shown here is derived from an EMBL/GenBank/DDBJ whole genome shotgun (WGS) entry which is preliminary data.</text>
</comment>
<dbReference type="STRING" id="1004156.AYP45_03535"/>
<evidence type="ECO:0000259" key="1">
    <source>
        <dbReference type="Pfam" id="PF01609"/>
    </source>
</evidence>
<organism evidence="2 3">
    <name type="scientific">Candidatus Brocadia carolinensis</name>
    <dbReference type="NCBI Taxonomy" id="1004156"/>
    <lineage>
        <taxon>Bacteria</taxon>
        <taxon>Pseudomonadati</taxon>
        <taxon>Planctomycetota</taxon>
        <taxon>Candidatus Brocadiia</taxon>
        <taxon>Candidatus Brocadiales</taxon>
        <taxon>Candidatus Brocadiaceae</taxon>
        <taxon>Candidatus Brocadia</taxon>
    </lineage>
</organism>
<dbReference type="Pfam" id="PF01609">
    <property type="entry name" value="DDE_Tnp_1"/>
    <property type="match status" value="1"/>
</dbReference>
<reference evidence="2 3" key="1">
    <citation type="journal article" date="2017" name="Water Res.">
        <title>Discovery and metagenomic analysis of an anammox bacterial enrichment related to Candidatus "Brocadia caroliniensis" in a full-scale glycerol-fed nitritation-denitritation separate centrate treatment process.</title>
        <authorList>
            <person name="Park H."/>
            <person name="Brotto A.C."/>
            <person name="van Loosdrecht M.C."/>
            <person name="Chandran K."/>
        </authorList>
    </citation>
    <scope>NUCLEOTIDE SEQUENCE [LARGE SCALE GENOMIC DNA]</scope>
    <source>
        <strain evidence="2">26THWARD</strain>
    </source>
</reference>
<dbReference type="EMBL" id="AYTS01000034">
    <property type="protein sequence ID" value="OOP57400.1"/>
    <property type="molecule type" value="Genomic_DNA"/>
</dbReference>
<dbReference type="GO" id="GO:0003677">
    <property type="term" value="F:DNA binding"/>
    <property type="evidence" value="ECO:0007669"/>
    <property type="project" value="InterPro"/>
</dbReference>
<dbReference type="InterPro" id="IPR002559">
    <property type="entry name" value="Transposase_11"/>
</dbReference>
<evidence type="ECO:0000313" key="2">
    <source>
        <dbReference type="EMBL" id="OOP57400.1"/>
    </source>
</evidence>
<protein>
    <recommendedName>
        <fullName evidence="1">Transposase IS4-like domain-containing protein</fullName>
    </recommendedName>
</protein>
<dbReference type="Proteomes" id="UP000189681">
    <property type="component" value="Unassembled WGS sequence"/>
</dbReference>
<name>A0A1V4AWA1_9BACT</name>
<proteinExistence type="predicted"/>
<gene>
    <name evidence="2" type="ORF">AYP45_03535</name>
</gene>
<accession>A0A1V4AWA1</accession>
<evidence type="ECO:0000313" key="3">
    <source>
        <dbReference type="Proteomes" id="UP000189681"/>
    </source>
</evidence>
<dbReference type="GO" id="GO:0004803">
    <property type="term" value="F:transposase activity"/>
    <property type="evidence" value="ECO:0007669"/>
    <property type="project" value="InterPro"/>
</dbReference>
<sequence>MAVRKLIKKERGLFPIAVYEYFCYVTTERFSPIKAHRSYEKRATCETWIEECKGQMNVGHVRRGEFLANAALFQCAVLAYNLLK</sequence>